<proteinExistence type="predicted"/>
<evidence type="ECO:0000313" key="2">
    <source>
        <dbReference type="EMBL" id="SKB38108.1"/>
    </source>
</evidence>
<dbReference type="Proteomes" id="UP000189981">
    <property type="component" value="Unassembled WGS sequence"/>
</dbReference>
<dbReference type="RefSeq" id="WP_079701532.1">
    <property type="nucleotide sequence ID" value="NZ_FUYR01000001.1"/>
</dbReference>
<dbReference type="InterPro" id="IPR019288">
    <property type="entry name" value="3'-5'_exonuclease_PolB-like"/>
</dbReference>
<dbReference type="Pfam" id="PF10108">
    <property type="entry name" value="DNA_pol_B_exo2"/>
    <property type="match status" value="1"/>
</dbReference>
<dbReference type="InterPro" id="IPR012337">
    <property type="entry name" value="RNaseH-like_sf"/>
</dbReference>
<dbReference type="CDD" id="cd05782">
    <property type="entry name" value="DNA_polB_like1_exo"/>
    <property type="match status" value="1"/>
</dbReference>
<dbReference type="AlphaFoldDB" id="A0A1T5AT08"/>
<dbReference type="STRING" id="572036.SAMN05661099_1010"/>
<gene>
    <name evidence="2" type="ORF">SAMN05661099_1010</name>
</gene>
<dbReference type="SUPFAM" id="SSF53098">
    <property type="entry name" value="Ribonuclease H-like"/>
    <property type="match status" value="1"/>
</dbReference>
<dbReference type="InterPro" id="IPR036397">
    <property type="entry name" value="RNaseH_sf"/>
</dbReference>
<sequence>MLENIDLRLLMVLDIETVPQYSSFEEVPGQYQTLWEHKTRFHRKEGETPAEFYTRGGIWAEFGKIVCISAGIFSIYKDQVSLRVKSFYGDNERLILESLATTLQRLSDNVILCAHNGKEFDFPYLCRRMLINAIQLPPQLNTHGKKPWEVNHLDTMDIWKFGDYKNYTSLNLLAEIFNIHSPKDDIDGSEVHHVYWKERNLERIRAYCEKDVITTAQLILRFKLLPLLTPQFITIVD</sequence>
<evidence type="ECO:0000313" key="3">
    <source>
        <dbReference type="Proteomes" id="UP000189981"/>
    </source>
</evidence>
<accession>A0A1T5AT08</accession>
<reference evidence="3" key="1">
    <citation type="submission" date="2017-02" db="EMBL/GenBank/DDBJ databases">
        <authorList>
            <person name="Varghese N."/>
            <person name="Submissions S."/>
        </authorList>
    </citation>
    <scope>NUCLEOTIDE SEQUENCE [LARGE SCALE GENOMIC DNA]</scope>
    <source>
        <strain evidence="3">DSM 22385</strain>
    </source>
</reference>
<evidence type="ECO:0000259" key="1">
    <source>
        <dbReference type="Pfam" id="PF10108"/>
    </source>
</evidence>
<dbReference type="GO" id="GO:0003676">
    <property type="term" value="F:nucleic acid binding"/>
    <property type="evidence" value="ECO:0007669"/>
    <property type="project" value="InterPro"/>
</dbReference>
<keyword evidence="3" id="KW-1185">Reference proteome</keyword>
<feature type="domain" description="Predicted 3'-5' exonuclease PolB-like" evidence="1">
    <location>
        <begin position="62"/>
        <end position="225"/>
    </location>
</feature>
<protein>
    <recommendedName>
        <fullName evidence="1">Predicted 3'-5' exonuclease PolB-like domain-containing protein</fullName>
    </recommendedName>
</protein>
<dbReference type="Gene3D" id="3.30.420.10">
    <property type="entry name" value="Ribonuclease H-like superfamily/Ribonuclease H"/>
    <property type="match status" value="1"/>
</dbReference>
<name>A0A1T5AT08_9SPHI</name>
<dbReference type="OrthoDB" id="9773351at2"/>
<organism evidence="2 3">
    <name type="scientific">Daejeonella lutea</name>
    <dbReference type="NCBI Taxonomy" id="572036"/>
    <lineage>
        <taxon>Bacteria</taxon>
        <taxon>Pseudomonadati</taxon>
        <taxon>Bacteroidota</taxon>
        <taxon>Sphingobacteriia</taxon>
        <taxon>Sphingobacteriales</taxon>
        <taxon>Sphingobacteriaceae</taxon>
        <taxon>Daejeonella</taxon>
    </lineage>
</organism>
<dbReference type="EMBL" id="FUYR01000001">
    <property type="protein sequence ID" value="SKB38108.1"/>
    <property type="molecule type" value="Genomic_DNA"/>
</dbReference>